<keyword evidence="3 6" id="KW-0812">Transmembrane</keyword>
<evidence type="ECO:0000256" key="4">
    <source>
        <dbReference type="ARBA" id="ARBA00022989"/>
    </source>
</evidence>
<organism evidence="7 8">
    <name type="scientific">Clostridium botulinum B2 450</name>
    <dbReference type="NCBI Taxonomy" id="1379739"/>
    <lineage>
        <taxon>Bacteria</taxon>
        <taxon>Bacillati</taxon>
        <taxon>Bacillota</taxon>
        <taxon>Clostridia</taxon>
        <taxon>Eubacteriales</taxon>
        <taxon>Clostridiaceae</taxon>
        <taxon>Clostridium</taxon>
    </lineage>
</organism>
<proteinExistence type="predicted"/>
<reference evidence="7 8" key="1">
    <citation type="submission" date="2014-06" db="EMBL/GenBank/DDBJ databases">
        <title>Genome characterization of distinct group I Clostridium botulinum lineages.</title>
        <authorList>
            <person name="Giordani F."/>
            <person name="Anselmo A."/>
            <person name="Fillo S."/>
            <person name="Palozzi A.M."/>
            <person name="Fortunato A."/>
            <person name="Gentile B."/>
            <person name="Ciammaruconi A."/>
            <person name="Anniballi F."/>
            <person name="De Medici D."/>
            <person name="Lista F."/>
        </authorList>
    </citation>
    <scope>NUCLEOTIDE SEQUENCE [LARGE SCALE GENOMIC DNA]</scope>
    <source>
        <strain evidence="7 8">B2 450</strain>
    </source>
</reference>
<dbReference type="NCBIfam" id="TIGR00765">
    <property type="entry name" value="yihY_not_rbn"/>
    <property type="match status" value="1"/>
</dbReference>
<keyword evidence="2" id="KW-1003">Cell membrane</keyword>
<feature type="transmembrane region" description="Helical" evidence="6">
    <location>
        <begin position="92"/>
        <end position="112"/>
    </location>
</feature>
<protein>
    <submittedName>
        <fullName evidence="7">Ribonuclease BN</fullName>
    </submittedName>
</protein>
<evidence type="ECO:0000256" key="6">
    <source>
        <dbReference type="SAM" id="Phobius"/>
    </source>
</evidence>
<gene>
    <name evidence="7" type="ORF">N495_17790</name>
</gene>
<comment type="subcellular location">
    <subcellularLocation>
        <location evidence="1">Cell membrane</location>
        <topology evidence="1">Multi-pass membrane protein</topology>
    </subcellularLocation>
</comment>
<dbReference type="OrthoDB" id="9775903at2"/>
<evidence type="ECO:0000313" key="8">
    <source>
        <dbReference type="Proteomes" id="UP000032250"/>
    </source>
</evidence>
<feature type="transmembrane region" description="Helical" evidence="6">
    <location>
        <begin position="210"/>
        <end position="231"/>
    </location>
</feature>
<dbReference type="PATRIC" id="fig|1379739.3.peg.3937"/>
<sequence>MNKNLFKIIPKGIKELTNRFLEDEVLALSSQLAYALIISVFPFLMFVITLIGYLPIHSEDLLLGLKEIIPSNAYLLLKNTIEEIIYTQNGNLLSFSIIFTIWTASAGFRAVVRGLNKAYDVKERRSFVKVQIMTIFCTLGMAFVLVMSIFLLVFGRTIGRTLVYKLGFSWEFNRIWNLIRYTIMIGVTIFILAALYYYTPSKRLRWRDVLPGSIFATIAWIIASMGFSFYVDNFNNYSRLYGSIGAVIVFLVWLYLTSIIVITGGEINALLVSSREKDLKNKNYL</sequence>
<feature type="transmembrane region" description="Helical" evidence="6">
    <location>
        <begin position="243"/>
        <end position="272"/>
    </location>
</feature>
<name>A0A0D0ZU93_CLOBO</name>
<feature type="transmembrane region" description="Helical" evidence="6">
    <location>
        <begin position="178"/>
        <end position="198"/>
    </location>
</feature>
<dbReference type="Pfam" id="PF03631">
    <property type="entry name" value="Virul_fac_BrkB"/>
    <property type="match status" value="1"/>
</dbReference>
<evidence type="ECO:0000256" key="5">
    <source>
        <dbReference type="ARBA" id="ARBA00023136"/>
    </source>
</evidence>
<evidence type="ECO:0000256" key="2">
    <source>
        <dbReference type="ARBA" id="ARBA00022475"/>
    </source>
</evidence>
<dbReference type="InterPro" id="IPR017039">
    <property type="entry name" value="Virul_fac_BrkB"/>
</dbReference>
<dbReference type="PANTHER" id="PTHR30213">
    <property type="entry name" value="INNER MEMBRANE PROTEIN YHJD"/>
    <property type="match status" value="1"/>
</dbReference>
<dbReference type="HOGENOM" id="CLU_045539_4_3_9"/>
<feature type="transmembrane region" description="Helical" evidence="6">
    <location>
        <begin position="132"/>
        <end position="158"/>
    </location>
</feature>
<accession>A0A0D0ZU93</accession>
<dbReference type="PANTHER" id="PTHR30213:SF0">
    <property type="entry name" value="UPF0761 MEMBRANE PROTEIN YIHY"/>
    <property type="match status" value="1"/>
</dbReference>
<evidence type="ECO:0000256" key="1">
    <source>
        <dbReference type="ARBA" id="ARBA00004651"/>
    </source>
</evidence>
<feature type="transmembrane region" description="Helical" evidence="6">
    <location>
        <begin position="32"/>
        <end position="56"/>
    </location>
</feature>
<dbReference type="EMBL" id="JXSU01000008">
    <property type="protein sequence ID" value="KIS22308.1"/>
    <property type="molecule type" value="Genomic_DNA"/>
</dbReference>
<evidence type="ECO:0000256" key="3">
    <source>
        <dbReference type="ARBA" id="ARBA00022692"/>
    </source>
</evidence>
<comment type="caution">
    <text evidence="7">The sequence shown here is derived from an EMBL/GenBank/DDBJ whole genome shotgun (WGS) entry which is preliminary data.</text>
</comment>
<dbReference type="GO" id="GO:0005886">
    <property type="term" value="C:plasma membrane"/>
    <property type="evidence" value="ECO:0007669"/>
    <property type="project" value="UniProtKB-SubCell"/>
</dbReference>
<keyword evidence="5 6" id="KW-0472">Membrane</keyword>
<dbReference type="PIRSF" id="PIRSF035875">
    <property type="entry name" value="RNase_BN"/>
    <property type="match status" value="1"/>
</dbReference>
<dbReference type="Proteomes" id="UP000032250">
    <property type="component" value="Unassembled WGS sequence"/>
</dbReference>
<dbReference type="AlphaFoldDB" id="A0A0D0ZU93"/>
<evidence type="ECO:0000313" key="7">
    <source>
        <dbReference type="EMBL" id="KIS22308.1"/>
    </source>
</evidence>
<keyword evidence="4 6" id="KW-1133">Transmembrane helix</keyword>
<dbReference type="RefSeq" id="WP_003483038.1">
    <property type="nucleotide sequence ID" value="NZ_JXSU01000008.1"/>
</dbReference>